<dbReference type="Proteomes" id="UP000295645">
    <property type="component" value="Unassembled WGS sequence"/>
</dbReference>
<dbReference type="Pfam" id="PF14539">
    <property type="entry name" value="DUF4442"/>
    <property type="match status" value="1"/>
</dbReference>
<proteinExistence type="predicted"/>
<evidence type="ECO:0000313" key="1">
    <source>
        <dbReference type="EMBL" id="TCV91456.1"/>
    </source>
</evidence>
<dbReference type="InterPro" id="IPR029069">
    <property type="entry name" value="HotDog_dom_sf"/>
</dbReference>
<gene>
    <name evidence="1" type="ORF">EC912_11149</name>
</gene>
<name>A0A4R3YGY3_9GAMM</name>
<accession>A0A4R3YGY3</accession>
<sequence length="170" mass="19591">MNPRADVARTASKGTPLKPNTFRRLLNLWPPFFFNAIRVQSISDDWSDLRVVLRLRPWNRNYVRSQFGGNLFAMTDPFWMLLAMHQLGNDYFVWDKAGAIEFVAPGREDVYAHFVLSHATVDELRAEAAGGEKVLRWFDVDVTTKSGEVIAKVRKQLYVRLKPSRRQPAP</sequence>
<dbReference type="Gene3D" id="3.10.129.10">
    <property type="entry name" value="Hotdog Thioesterase"/>
    <property type="match status" value="1"/>
</dbReference>
<evidence type="ECO:0000313" key="2">
    <source>
        <dbReference type="Proteomes" id="UP000295645"/>
    </source>
</evidence>
<reference evidence="1 2" key="1">
    <citation type="submission" date="2019-03" db="EMBL/GenBank/DDBJ databases">
        <title>Above-ground endophytic microbial communities from plants in different locations in the United States.</title>
        <authorList>
            <person name="Frank C."/>
        </authorList>
    </citation>
    <scope>NUCLEOTIDE SEQUENCE [LARGE SCALE GENOMIC DNA]</scope>
    <source>
        <strain evidence="1 2">LP_13_YM</strain>
    </source>
</reference>
<keyword evidence="2" id="KW-1185">Reference proteome</keyword>
<dbReference type="SUPFAM" id="SSF54637">
    <property type="entry name" value="Thioesterase/thiol ester dehydrase-isomerase"/>
    <property type="match status" value="1"/>
</dbReference>
<dbReference type="EMBL" id="SMCS01000011">
    <property type="protein sequence ID" value="TCV91456.1"/>
    <property type="molecule type" value="Genomic_DNA"/>
</dbReference>
<organism evidence="1 2">
    <name type="scientific">Luteibacter rhizovicinus</name>
    <dbReference type="NCBI Taxonomy" id="242606"/>
    <lineage>
        <taxon>Bacteria</taxon>
        <taxon>Pseudomonadati</taxon>
        <taxon>Pseudomonadota</taxon>
        <taxon>Gammaproteobacteria</taxon>
        <taxon>Lysobacterales</taxon>
        <taxon>Rhodanobacteraceae</taxon>
        <taxon>Luteibacter</taxon>
    </lineage>
</organism>
<dbReference type="InterPro" id="IPR027961">
    <property type="entry name" value="DUF4442"/>
</dbReference>
<protein>
    <submittedName>
        <fullName evidence="1">Acyl-coenzyme A thioesterase PaaI-like protein</fullName>
    </submittedName>
</protein>
<dbReference type="AlphaFoldDB" id="A0A4R3YGY3"/>
<comment type="caution">
    <text evidence="1">The sequence shown here is derived from an EMBL/GenBank/DDBJ whole genome shotgun (WGS) entry which is preliminary data.</text>
</comment>